<dbReference type="InterPro" id="IPR000524">
    <property type="entry name" value="Tscrpt_reg_HTH_GntR"/>
</dbReference>
<dbReference type="EMBL" id="LAJE02000398">
    <property type="protein sequence ID" value="OEO28126.1"/>
    <property type="molecule type" value="Genomic_DNA"/>
</dbReference>
<accession>A0A1E5XHR5</accession>
<dbReference type="GO" id="GO:0003677">
    <property type="term" value="F:DNA binding"/>
    <property type="evidence" value="ECO:0007669"/>
    <property type="project" value="UniProtKB-KW"/>
</dbReference>
<dbReference type="SUPFAM" id="SSF46785">
    <property type="entry name" value="Winged helix' DNA-binding domain"/>
    <property type="match status" value="1"/>
</dbReference>
<dbReference type="AlphaFoldDB" id="A0A1E5XHR5"/>
<dbReference type="Pfam" id="PF00392">
    <property type="entry name" value="GntR"/>
    <property type="match status" value="1"/>
</dbReference>
<dbReference type="Gene3D" id="1.10.10.10">
    <property type="entry name" value="Winged helix-like DNA-binding domain superfamily/Winged helix DNA-binding domain"/>
    <property type="match status" value="1"/>
</dbReference>
<feature type="domain" description="HTH gntR-type" evidence="4">
    <location>
        <begin position="20"/>
        <end position="87"/>
    </location>
</feature>
<keyword evidence="2" id="KW-0238">DNA-binding</keyword>
<dbReference type="Pfam" id="PF07729">
    <property type="entry name" value="FCD"/>
    <property type="match status" value="1"/>
</dbReference>
<dbReference type="SUPFAM" id="SSF48008">
    <property type="entry name" value="GntR ligand-binding domain-like"/>
    <property type="match status" value="1"/>
</dbReference>
<dbReference type="PROSITE" id="PS50949">
    <property type="entry name" value="HTH_GNTR"/>
    <property type="match status" value="1"/>
</dbReference>
<evidence type="ECO:0000256" key="2">
    <source>
        <dbReference type="ARBA" id="ARBA00023125"/>
    </source>
</evidence>
<keyword evidence="1" id="KW-0805">Transcription regulation</keyword>
<dbReference type="CDD" id="cd07377">
    <property type="entry name" value="WHTH_GntR"/>
    <property type="match status" value="1"/>
</dbReference>
<evidence type="ECO:0000256" key="3">
    <source>
        <dbReference type="ARBA" id="ARBA00023163"/>
    </source>
</evidence>
<protein>
    <recommendedName>
        <fullName evidence="4">HTH gntR-type domain-containing protein</fullName>
    </recommendedName>
</protein>
<dbReference type="RefSeq" id="WP_069912535.1">
    <property type="nucleotide sequence ID" value="NZ_LAJE02000398.1"/>
</dbReference>
<dbReference type="SMART" id="SM00895">
    <property type="entry name" value="FCD"/>
    <property type="match status" value="1"/>
</dbReference>
<dbReference type="GO" id="GO:0003700">
    <property type="term" value="F:DNA-binding transcription factor activity"/>
    <property type="evidence" value="ECO:0007669"/>
    <property type="project" value="InterPro"/>
</dbReference>
<dbReference type="InterPro" id="IPR011711">
    <property type="entry name" value="GntR_C"/>
</dbReference>
<evidence type="ECO:0000256" key="1">
    <source>
        <dbReference type="ARBA" id="ARBA00023015"/>
    </source>
</evidence>
<dbReference type="PANTHER" id="PTHR43537:SF45">
    <property type="entry name" value="GNTR FAMILY REGULATORY PROTEIN"/>
    <property type="match status" value="1"/>
</dbReference>
<dbReference type="Proteomes" id="UP000095463">
    <property type="component" value="Unassembled WGS sequence"/>
</dbReference>
<gene>
    <name evidence="5" type="ORF">VW23_006195</name>
</gene>
<dbReference type="SMART" id="SM00345">
    <property type="entry name" value="HTH_GNTR"/>
    <property type="match status" value="1"/>
</dbReference>
<reference evidence="5 6" key="1">
    <citation type="journal article" date="2015" name="Genome Announc.">
        <title>Genome Assemblies of Three Soil-Associated Devosia species: D. insulae, D. limi, and D. soli.</title>
        <authorList>
            <person name="Hassan Y.I."/>
            <person name="Lepp D."/>
            <person name="Zhou T."/>
        </authorList>
    </citation>
    <scope>NUCLEOTIDE SEQUENCE [LARGE SCALE GENOMIC DNA]</scope>
    <source>
        <strain evidence="5 6">DS-56</strain>
    </source>
</reference>
<name>A0A1E5XHR5_9HYPH</name>
<evidence type="ECO:0000313" key="5">
    <source>
        <dbReference type="EMBL" id="OEO28126.1"/>
    </source>
</evidence>
<sequence length="251" mass="27629">MKTEASPYSFLSTPATPTRGNVTVFVTDTLRQAIVSLDLQPGEVIDKGAICERLGVSRFPVSEALARLQAEGLVDILPQRGSTVSLVRIADVLEYMLIRKALEAEAVRVVTGNHSPELIDTLQRNMSYQRAAVEIDDQNGFHERDLEFHDIIFGDMRFTKVKGVIENTRANLDRARRLILTPRRLSVTLAEHQKVLDGITAGDAAVASAAMRAHIDSVMAELIAFAVEHAELFADGQLLREDPAYSAFPFG</sequence>
<dbReference type="OrthoDB" id="9788098at2"/>
<dbReference type="PANTHER" id="PTHR43537">
    <property type="entry name" value="TRANSCRIPTIONAL REGULATOR, GNTR FAMILY"/>
    <property type="match status" value="1"/>
</dbReference>
<dbReference type="InterPro" id="IPR036388">
    <property type="entry name" value="WH-like_DNA-bd_sf"/>
</dbReference>
<keyword evidence="6" id="KW-1185">Reference proteome</keyword>
<proteinExistence type="predicted"/>
<evidence type="ECO:0000313" key="6">
    <source>
        <dbReference type="Proteomes" id="UP000095463"/>
    </source>
</evidence>
<keyword evidence="3" id="KW-0804">Transcription</keyword>
<comment type="caution">
    <text evidence="5">The sequence shown here is derived from an EMBL/GenBank/DDBJ whole genome shotgun (WGS) entry which is preliminary data.</text>
</comment>
<evidence type="ECO:0000259" key="4">
    <source>
        <dbReference type="PROSITE" id="PS50949"/>
    </source>
</evidence>
<dbReference type="InterPro" id="IPR036390">
    <property type="entry name" value="WH_DNA-bd_sf"/>
</dbReference>
<dbReference type="InterPro" id="IPR008920">
    <property type="entry name" value="TF_FadR/GntR_C"/>
</dbReference>
<dbReference type="Gene3D" id="1.20.120.530">
    <property type="entry name" value="GntR ligand-binding domain-like"/>
    <property type="match status" value="1"/>
</dbReference>
<organism evidence="5 6">
    <name type="scientific">Devosia insulae DS-56</name>
    <dbReference type="NCBI Taxonomy" id="1116389"/>
    <lineage>
        <taxon>Bacteria</taxon>
        <taxon>Pseudomonadati</taxon>
        <taxon>Pseudomonadota</taxon>
        <taxon>Alphaproteobacteria</taxon>
        <taxon>Hyphomicrobiales</taxon>
        <taxon>Devosiaceae</taxon>
        <taxon>Devosia</taxon>
    </lineage>
</organism>